<dbReference type="OMA" id="RYKAICR"/>
<reference evidence="1 3" key="1">
    <citation type="journal article" date="2013" name="Genome Biol.">
        <title>Draft genome of the mountain pine beetle, Dendroctonus ponderosae Hopkins, a major forest pest.</title>
        <authorList>
            <person name="Keeling C.I."/>
            <person name="Yuen M.M."/>
            <person name="Liao N.Y."/>
            <person name="Docking T.R."/>
            <person name="Chan S.K."/>
            <person name="Taylor G.A."/>
            <person name="Palmquist D.L."/>
            <person name="Jackman S.D."/>
            <person name="Nguyen A."/>
            <person name="Li M."/>
            <person name="Henderson H."/>
            <person name="Janes J.K."/>
            <person name="Zhao Y."/>
            <person name="Pandoh P."/>
            <person name="Moore R."/>
            <person name="Sperling F.A."/>
            <person name="Huber D.P."/>
            <person name="Birol I."/>
            <person name="Jones S.J."/>
            <person name="Bohlmann J."/>
        </authorList>
    </citation>
    <scope>NUCLEOTIDE SEQUENCE</scope>
</reference>
<dbReference type="HOGENOM" id="CLU_2335766_0_0_1"/>
<evidence type="ECO:0000313" key="3">
    <source>
        <dbReference type="Proteomes" id="UP000030742"/>
    </source>
</evidence>
<gene>
    <name evidence="2" type="ORF">D910_04549</name>
    <name evidence="1" type="ORF">YQE_08505</name>
</gene>
<dbReference type="AlphaFoldDB" id="N6U2T5"/>
<sequence>MSVVLCPIKILKMKLITSAVLVVVLIVCVADIQAVASPFWDKLFGGNDYTYGNGYSRPRSYGRNYNSGDGGDRYKAICRVHAIDSFSFPGQISRPVCP</sequence>
<dbReference type="EMBL" id="KB631924">
    <property type="protein sequence ID" value="ERL87149.1"/>
    <property type="molecule type" value="Genomic_DNA"/>
</dbReference>
<evidence type="ECO:0000313" key="1">
    <source>
        <dbReference type="EMBL" id="ENN74926.1"/>
    </source>
</evidence>
<dbReference type="EMBL" id="KB741026">
    <property type="protein sequence ID" value="ENN74926.1"/>
    <property type="molecule type" value="Genomic_DNA"/>
</dbReference>
<protein>
    <submittedName>
        <fullName evidence="1">Uncharacterized protein</fullName>
    </submittedName>
</protein>
<evidence type="ECO:0000313" key="2">
    <source>
        <dbReference type="EMBL" id="ERL87149.1"/>
    </source>
</evidence>
<organism evidence="1">
    <name type="scientific">Dendroctonus ponderosae</name>
    <name type="common">Mountain pine beetle</name>
    <dbReference type="NCBI Taxonomy" id="77166"/>
    <lineage>
        <taxon>Eukaryota</taxon>
        <taxon>Metazoa</taxon>
        <taxon>Ecdysozoa</taxon>
        <taxon>Arthropoda</taxon>
        <taxon>Hexapoda</taxon>
        <taxon>Insecta</taxon>
        <taxon>Pterygota</taxon>
        <taxon>Neoptera</taxon>
        <taxon>Endopterygota</taxon>
        <taxon>Coleoptera</taxon>
        <taxon>Polyphaga</taxon>
        <taxon>Cucujiformia</taxon>
        <taxon>Curculionidae</taxon>
        <taxon>Scolytinae</taxon>
        <taxon>Dendroctonus</taxon>
    </lineage>
</organism>
<feature type="non-terminal residue" evidence="1">
    <location>
        <position position="1"/>
    </location>
</feature>
<accession>N6U2T5</accession>
<dbReference type="Proteomes" id="UP000030742">
    <property type="component" value="Unassembled WGS sequence"/>
</dbReference>
<proteinExistence type="predicted"/>
<name>N6U2T5_DENPD</name>